<evidence type="ECO:0000256" key="1">
    <source>
        <dbReference type="SAM" id="MobiDB-lite"/>
    </source>
</evidence>
<feature type="compositionally biased region" description="Low complexity" evidence="1">
    <location>
        <begin position="258"/>
        <end position="267"/>
    </location>
</feature>
<evidence type="ECO:0000313" key="3">
    <source>
        <dbReference type="EMBL" id="MFD1513533.1"/>
    </source>
</evidence>
<protein>
    <submittedName>
        <fullName evidence="3">TIGR00366 family protein</fullName>
    </submittedName>
</protein>
<keyword evidence="2" id="KW-1133">Transmembrane helix</keyword>
<dbReference type="EMBL" id="JBHUDC010000004">
    <property type="protein sequence ID" value="MFD1513533.1"/>
    <property type="molecule type" value="Genomic_DNA"/>
</dbReference>
<feature type="transmembrane region" description="Helical" evidence="2">
    <location>
        <begin position="353"/>
        <end position="380"/>
    </location>
</feature>
<feature type="transmembrane region" description="Helical" evidence="2">
    <location>
        <begin position="212"/>
        <end position="232"/>
    </location>
</feature>
<dbReference type="AlphaFoldDB" id="A0ABD6AUH4"/>
<feature type="region of interest" description="Disordered" evidence="1">
    <location>
        <begin position="251"/>
        <end position="270"/>
    </location>
</feature>
<keyword evidence="2" id="KW-0812">Transmembrane</keyword>
<dbReference type="Proteomes" id="UP001597187">
    <property type="component" value="Unassembled WGS sequence"/>
</dbReference>
<gene>
    <name evidence="3" type="ORF">ACFSBT_09610</name>
</gene>
<feature type="transmembrane region" description="Helical" evidence="2">
    <location>
        <begin position="464"/>
        <end position="489"/>
    </location>
</feature>
<feature type="transmembrane region" description="Helical" evidence="2">
    <location>
        <begin position="286"/>
        <end position="306"/>
    </location>
</feature>
<feature type="transmembrane region" description="Helical" evidence="2">
    <location>
        <begin position="312"/>
        <end position="332"/>
    </location>
</feature>
<name>A0ABD6AUH4_9EURY</name>
<keyword evidence="4" id="KW-1185">Reference proteome</keyword>
<accession>A0ABD6AUH4</accession>
<feature type="transmembrane region" description="Helical" evidence="2">
    <location>
        <begin position="115"/>
        <end position="143"/>
    </location>
</feature>
<keyword evidence="2" id="KW-0472">Membrane</keyword>
<reference evidence="3 4" key="1">
    <citation type="journal article" date="2019" name="Int. J. Syst. Evol. Microbiol.">
        <title>The Global Catalogue of Microorganisms (GCM) 10K type strain sequencing project: providing services to taxonomists for standard genome sequencing and annotation.</title>
        <authorList>
            <consortium name="The Broad Institute Genomics Platform"/>
            <consortium name="The Broad Institute Genome Sequencing Center for Infectious Disease"/>
            <person name="Wu L."/>
            <person name="Ma J."/>
        </authorList>
    </citation>
    <scope>NUCLEOTIDE SEQUENCE [LARGE SCALE GENOMIC DNA]</scope>
    <source>
        <strain evidence="3 4">CGMCC 1.12563</strain>
    </source>
</reference>
<dbReference type="PANTHER" id="PTHR41983">
    <property type="entry name" value="SHORT-CHAIN FATTY ACID TRANSPORTER-RELATED"/>
    <property type="match status" value="1"/>
</dbReference>
<dbReference type="PANTHER" id="PTHR41983:SF2">
    <property type="entry name" value="SHORT-CHAIN FATTY ACID TRANSPORTER-RELATED"/>
    <property type="match status" value="1"/>
</dbReference>
<comment type="caution">
    <text evidence="3">The sequence shown here is derived from an EMBL/GenBank/DDBJ whole genome shotgun (WGS) entry which is preliminary data.</text>
</comment>
<dbReference type="Pfam" id="PF02667">
    <property type="entry name" value="SCFA_trans"/>
    <property type="match status" value="1"/>
</dbReference>
<proteinExistence type="predicted"/>
<feature type="transmembrane region" description="Helical" evidence="2">
    <location>
        <begin position="68"/>
        <end position="94"/>
    </location>
</feature>
<evidence type="ECO:0000313" key="4">
    <source>
        <dbReference type="Proteomes" id="UP001597187"/>
    </source>
</evidence>
<dbReference type="InterPro" id="IPR006160">
    <property type="entry name" value="SCFA_transpt_AtoE"/>
</dbReference>
<evidence type="ECO:0000256" key="2">
    <source>
        <dbReference type="SAM" id="Phobius"/>
    </source>
</evidence>
<dbReference type="RefSeq" id="WP_250873508.1">
    <property type="nucleotide sequence ID" value="NZ_JALXFV010000004.1"/>
</dbReference>
<sequence>MVRNYMAMTTPIRRLGEKFADWAMRYMPDPYVFVIVLTALAFLAALPLQLQSGDVSTTLGAVTSIFDAWYGGVWTFLTFMAQFAVILMTGDAIAKSPAVTRLLERIAGVPRSRAQAVAFTSFVAMVGALISWGLGLIVGAVMARQVTYQAQKRGTKLHYPLVAAAGYTGLMIWHSGLTSSSGLFMASLTEEDTEFLQYAPNGIPVTETIGSLANLTTVALLLLVIPVVMAALHPRDDDEIRGLPDSVVEEMTPSDGVAADGGTATADPVEPTATERLSPADRLNGSVGLTLLIAIFPAYYFVNSWFLSGDGLAGLSLNSINAFFLFCAIVLWKTPEGIVEQMEDSVENVSGILFQFPFYAGISGIVTGTALGLTIADFFASVSTPLTWPVLGLISTGLVNFLVPSGGGQWAAQGPILLETTQQLGMPASTAVILEMMGDQLTNMIQPFWALPLLALADLRARDIIGYSTVAMLVGFVIMATTLTVFLGLPHA</sequence>
<organism evidence="3 4">
    <name type="scientific">Halomarina rubra</name>
    <dbReference type="NCBI Taxonomy" id="2071873"/>
    <lineage>
        <taxon>Archaea</taxon>
        <taxon>Methanobacteriati</taxon>
        <taxon>Methanobacteriota</taxon>
        <taxon>Stenosarchaea group</taxon>
        <taxon>Halobacteria</taxon>
        <taxon>Halobacteriales</taxon>
        <taxon>Natronomonadaceae</taxon>
        <taxon>Halomarina</taxon>
    </lineage>
</organism>